<dbReference type="HOGENOM" id="CLU_086434_0_0_1"/>
<keyword evidence="2" id="KW-0134">Cell wall</keyword>
<sequence length="203" mass="20470">MQYKLLATAALASTVAAASSGVPANSTETVTDLSTTLVTITHCEENKCSATVSPALKSVATVTVQGVETVYTTYCPLTSEEAAKSTLSTITTTVEGVETVYTTYCPLTEEETAAPAETPAPAPEKESSAPAPAPEAPITSVVEAVTTPVATVSEAGESTVYIQSTLYTSLANKTAPVSEFEGAAGKQAVAGFAAVAGLVAALL</sequence>
<evidence type="ECO:0000313" key="8">
    <source>
        <dbReference type="Proteomes" id="UP000000709"/>
    </source>
</evidence>
<evidence type="ECO:0000256" key="5">
    <source>
        <dbReference type="SAM" id="MobiDB-lite"/>
    </source>
</evidence>
<dbReference type="InterPro" id="IPR025928">
    <property type="entry name" value="Flocculin_t3_rpt"/>
</dbReference>
<dbReference type="AlphaFoldDB" id="G3AMW3"/>
<organism evidence="8">
    <name type="scientific">Spathaspora passalidarum (strain NRRL Y-27907 / 11-Y1)</name>
    <dbReference type="NCBI Taxonomy" id="619300"/>
    <lineage>
        <taxon>Eukaryota</taxon>
        <taxon>Fungi</taxon>
        <taxon>Dikarya</taxon>
        <taxon>Ascomycota</taxon>
        <taxon>Saccharomycotina</taxon>
        <taxon>Pichiomycetes</taxon>
        <taxon>Debaryomycetaceae</taxon>
        <taxon>Spathaspora</taxon>
    </lineage>
</organism>
<name>G3AMW3_SPAPN</name>
<dbReference type="Pfam" id="PF13928">
    <property type="entry name" value="Flocculin_t3"/>
    <property type="match status" value="2"/>
</dbReference>
<protein>
    <submittedName>
        <fullName evidence="7">Uncharacterized protein</fullName>
    </submittedName>
</protein>
<feature type="signal peptide" evidence="6">
    <location>
        <begin position="1"/>
        <end position="17"/>
    </location>
</feature>
<gene>
    <name evidence="7" type="ORF">SPAPADRAFT_61454</name>
</gene>
<feature type="region of interest" description="Disordered" evidence="5">
    <location>
        <begin position="112"/>
        <end position="137"/>
    </location>
</feature>
<dbReference type="Proteomes" id="UP000000709">
    <property type="component" value="Unassembled WGS sequence"/>
</dbReference>
<dbReference type="STRING" id="619300.G3AMW3"/>
<reference evidence="7 8" key="1">
    <citation type="journal article" date="2011" name="Proc. Natl. Acad. Sci. U.S.A.">
        <title>Comparative genomics of xylose-fermenting fungi for enhanced biofuel production.</title>
        <authorList>
            <person name="Wohlbach D.J."/>
            <person name="Kuo A."/>
            <person name="Sato T.K."/>
            <person name="Potts K.M."/>
            <person name="Salamov A.A."/>
            <person name="LaButti K.M."/>
            <person name="Sun H."/>
            <person name="Clum A."/>
            <person name="Pangilinan J.L."/>
            <person name="Lindquist E.A."/>
            <person name="Lucas S."/>
            <person name="Lapidus A."/>
            <person name="Jin M."/>
            <person name="Gunawan C."/>
            <person name="Balan V."/>
            <person name="Dale B.E."/>
            <person name="Jeffries T.W."/>
            <person name="Zinkel R."/>
            <person name="Barry K.W."/>
            <person name="Grigoriev I.V."/>
            <person name="Gasch A.P."/>
        </authorList>
    </citation>
    <scope>NUCLEOTIDE SEQUENCE [LARGE SCALE GENOMIC DNA]</scope>
    <source>
        <strain evidence="8">NRRL Y-27907 / 11-Y1</strain>
    </source>
</reference>
<dbReference type="GO" id="GO:0009277">
    <property type="term" value="C:fungal-type cell wall"/>
    <property type="evidence" value="ECO:0007669"/>
    <property type="project" value="UniProtKB-ARBA"/>
</dbReference>
<evidence type="ECO:0000256" key="6">
    <source>
        <dbReference type="SAM" id="SignalP"/>
    </source>
</evidence>
<evidence type="ECO:0000256" key="2">
    <source>
        <dbReference type="ARBA" id="ARBA00022512"/>
    </source>
</evidence>
<dbReference type="GeneID" id="18873903"/>
<dbReference type="OMA" id="DNACHTE"/>
<dbReference type="InParanoid" id="G3AMW3"/>
<evidence type="ECO:0000313" key="7">
    <source>
        <dbReference type="EMBL" id="EGW32377.1"/>
    </source>
</evidence>
<evidence type="ECO:0000256" key="1">
    <source>
        <dbReference type="ARBA" id="ARBA00004191"/>
    </source>
</evidence>
<comment type="subcellular location">
    <subcellularLocation>
        <location evidence="1">Secreted</location>
        <location evidence="1">Cell wall</location>
    </subcellularLocation>
</comment>
<feature type="chain" id="PRO_5003442267" evidence="6">
    <location>
        <begin position="18"/>
        <end position="203"/>
    </location>
</feature>
<accession>G3AMW3</accession>
<dbReference type="RefSeq" id="XP_007375653.1">
    <property type="nucleotide sequence ID" value="XM_007375591.1"/>
</dbReference>
<keyword evidence="8" id="KW-1185">Reference proteome</keyword>
<dbReference type="eggNOG" id="ENOG502S42T">
    <property type="taxonomic scope" value="Eukaryota"/>
</dbReference>
<proteinExistence type="predicted"/>
<dbReference type="OrthoDB" id="3998251at2759"/>
<keyword evidence="2" id="KW-0964">Secreted</keyword>
<evidence type="ECO:0000256" key="3">
    <source>
        <dbReference type="ARBA" id="ARBA00022729"/>
    </source>
</evidence>
<dbReference type="KEGG" id="spaa:SPAPADRAFT_61454"/>
<keyword evidence="4" id="KW-0325">Glycoprotein</keyword>
<evidence type="ECO:0000256" key="4">
    <source>
        <dbReference type="ARBA" id="ARBA00023180"/>
    </source>
</evidence>
<dbReference type="EMBL" id="GL996502">
    <property type="protein sequence ID" value="EGW32377.1"/>
    <property type="molecule type" value="Genomic_DNA"/>
</dbReference>
<keyword evidence="3 6" id="KW-0732">Signal</keyword>